<name>A8PC27_COPC7</name>
<dbReference type="InParanoid" id="A8PC27"/>
<dbReference type="Proteomes" id="UP000001861">
    <property type="component" value="Unassembled WGS sequence"/>
</dbReference>
<comment type="caution">
    <text evidence="1">The sequence shown here is derived from an EMBL/GenBank/DDBJ whole genome shotgun (WGS) entry which is preliminary data.</text>
</comment>
<dbReference type="RefSeq" id="XP_001840315.2">
    <property type="nucleotide sequence ID" value="XM_001840263.2"/>
</dbReference>
<dbReference type="VEuPathDB" id="FungiDB:CC1G_10978"/>
<gene>
    <name evidence="1" type="ORF">CC1G_10978</name>
</gene>
<dbReference type="HOGENOM" id="CLU_1440984_0_0_1"/>
<organism evidence="1 2">
    <name type="scientific">Coprinopsis cinerea (strain Okayama-7 / 130 / ATCC MYA-4618 / FGSC 9003)</name>
    <name type="common">Inky cap fungus</name>
    <name type="synonym">Hormographiella aspergillata</name>
    <dbReference type="NCBI Taxonomy" id="240176"/>
    <lineage>
        <taxon>Eukaryota</taxon>
        <taxon>Fungi</taxon>
        <taxon>Dikarya</taxon>
        <taxon>Basidiomycota</taxon>
        <taxon>Agaricomycotina</taxon>
        <taxon>Agaricomycetes</taxon>
        <taxon>Agaricomycetidae</taxon>
        <taxon>Agaricales</taxon>
        <taxon>Agaricineae</taxon>
        <taxon>Psathyrellaceae</taxon>
        <taxon>Coprinopsis</taxon>
    </lineage>
</organism>
<reference evidence="1 2" key="1">
    <citation type="journal article" date="2010" name="Proc. Natl. Acad. Sci. U.S.A.">
        <title>Insights into evolution of multicellular fungi from the assembled chromosomes of the mushroom Coprinopsis cinerea (Coprinus cinereus).</title>
        <authorList>
            <person name="Stajich J.E."/>
            <person name="Wilke S.K."/>
            <person name="Ahren D."/>
            <person name="Au C.H."/>
            <person name="Birren B.W."/>
            <person name="Borodovsky M."/>
            <person name="Burns C."/>
            <person name="Canback B."/>
            <person name="Casselton L.A."/>
            <person name="Cheng C.K."/>
            <person name="Deng J."/>
            <person name="Dietrich F.S."/>
            <person name="Fargo D.C."/>
            <person name="Farman M.L."/>
            <person name="Gathman A.C."/>
            <person name="Goldberg J."/>
            <person name="Guigo R."/>
            <person name="Hoegger P.J."/>
            <person name="Hooker J.B."/>
            <person name="Huggins A."/>
            <person name="James T.Y."/>
            <person name="Kamada T."/>
            <person name="Kilaru S."/>
            <person name="Kodira C."/>
            <person name="Kues U."/>
            <person name="Kupfer D."/>
            <person name="Kwan H.S."/>
            <person name="Lomsadze A."/>
            <person name="Li W."/>
            <person name="Lilly W.W."/>
            <person name="Ma L.J."/>
            <person name="Mackey A.J."/>
            <person name="Manning G."/>
            <person name="Martin F."/>
            <person name="Muraguchi H."/>
            <person name="Natvig D.O."/>
            <person name="Palmerini H."/>
            <person name="Ramesh M.A."/>
            <person name="Rehmeyer C.J."/>
            <person name="Roe B.A."/>
            <person name="Shenoy N."/>
            <person name="Stanke M."/>
            <person name="Ter-Hovhannisyan V."/>
            <person name="Tunlid A."/>
            <person name="Velagapudi R."/>
            <person name="Vision T.J."/>
            <person name="Zeng Q."/>
            <person name="Zolan M.E."/>
            <person name="Pukkila P.J."/>
        </authorList>
    </citation>
    <scope>NUCLEOTIDE SEQUENCE [LARGE SCALE GENOMIC DNA]</scope>
    <source>
        <strain evidence="2">Okayama-7 / 130 / ATCC MYA-4618 / FGSC 9003</strain>
    </source>
</reference>
<evidence type="ECO:0000313" key="2">
    <source>
        <dbReference type="Proteomes" id="UP000001861"/>
    </source>
</evidence>
<proteinExistence type="predicted"/>
<accession>A8PC27</accession>
<keyword evidence="2" id="KW-1185">Reference proteome</keyword>
<dbReference type="AlphaFoldDB" id="A8PC27"/>
<dbReference type="EMBL" id="AACS02000011">
    <property type="protein sequence ID" value="EAU81520.2"/>
    <property type="molecule type" value="Genomic_DNA"/>
</dbReference>
<sequence length="188" mass="21104">MSNDPGETSLFVVIPLGNTGAPSANEGVILDRTNVLARRSSTSYRAALRVLSAFFGLLIIDESGKRAYRTPFEPAYHDAFLLIHLQIEQHKLRTSTILPIQHLSVRNPNPYSLQAAIFQQLNSKISAGFFLIVCDLNLSKQSSIFKTLLSHNTWKHVSQVHLLRSSINSKLEISHSHWLRCVNVEQCI</sequence>
<dbReference type="KEGG" id="cci:CC1G_10978"/>
<protein>
    <submittedName>
        <fullName evidence="1">Uncharacterized protein</fullName>
    </submittedName>
</protein>
<dbReference type="GeneID" id="6016950"/>
<evidence type="ECO:0000313" key="1">
    <source>
        <dbReference type="EMBL" id="EAU81520.2"/>
    </source>
</evidence>